<organism evidence="2">
    <name type="scientific">Cyprideis torosa</name>
    <dbReference type="NCBI Taxonomy" id="163714"/>
    <lineage>
        <taxon>Eukaryota</taxon>
        <taxon>Metazoa</taxon>
        <taxon>Ecdysozoa</taxon>
        <taxon>Arthropoda</taxon>
        <taxon>Crustacea</taxon>
        <taxon>Oligostraca</taxon>
        <taxon>Ostracoda</taxon>
        <taxon>Podocopa</taxon>
        <taxon>Podocopida</taxon>
        <taxon>Cytherocopina</taxon>
        <taxon>Cytheroidea</taxon>
        <taxon>Cytherideidae</taxon>
        <taxon>Cyprideis</taxon>
    </lineage>
</organism>
<proteinExistence type="predicted"/>
<dbReference type="AlphaFoldDB" id="A0A7R8WV07"/>
<reference evidence="2" key="1">
    <citation type="submission" date="2020-11" db="EMBL/GenBank/DDBJ databases">
        <authorList>
            <person name="Tran Van P."/>
        </authorList>
    </citation>
    <scope>NUCLEOTIDE SEQUENCE</scope>
</reference>
<evidence type="ECO:0000313" key="2">
    <source>
        <dbReference type="EMBL" id="CAD7235468.1"/>
    </source>
</evidence>
<dbReference type="EMBL" id="OB672949">
    <property type="protein sequence ID" value="CAD7235468.1"/>
    <property type="molecule type" value="Genomic_DNA"/>
</dbReference>
<name>A0A7R8WV07_9CRUS</name>
<feature type="compositionally biased region" description="Basic and acidic residues" evidence="1">
    <location>
        <begin position="100"/>
        <end position="114"/>
    </location>
</feature>
<gene>
    <name evidence="2" type="ORF">CTOB1V02_LOCUS13283</name>
</gene>
<protein>
    <submittedName>
        <fullName evidence="2">Uncharacterized protein</fullName>
    </submittedName>
</protein>
<feature type="region of interest" description="Disordered" evidence="1">
    <location>
        <begin position="85"/>
        <end position="114"/>
    </location>
</feature>
<sequence>MPRILIKAGVQQPTKTRLFLPVNWSSFNATCCKFLLSAGDRRLTVDLRDGNFHRSLEQTLEALEPPPNIIPCNCRHHVSPCFQANRFPRRNPLGSCSTRSPDEHTGDHLPKRRL</sequence>
<accession>A0A7R8WV07</accession>
<evidence type="ECO:0000256" key="1">
    <source>
        <dbReference type="SAM" id="MobiDB-lite"/>
    </source>
</evidence>